<gene>
    <name evidence="2" type="ORF">NDU88_005093</name>
</gene>
<reference evidence="2" key="1">
    <citation type="journal article" date="2022" name="bioRxiv">
        <title>Sequencing and chromosome-scale assembly of the giantPleurodeles waltlgenome.</title>
        <authorList>
            <person name="Brown T."/>
            <person name="Elewa A."/>
            <person name="Iarovenko S."/>
            <person name="Subramanian E."/>
            <person name="Araus A.J."/>
            <person name="Petzold A."/>
            <person name="Susuki M."/>
            <person name="Suzuki K.-i.T."/>
            <person name="Hayashi T."/>
            <person name="Toyoda A."/>
            <person name="Oliveira C."/>
            <person name="Osipova E."/>
            <person name="Leigh N.D."/>
            <person name="Simon A."/>
            <person name="Yun M.H."/>
        </authorList>
    </citation>
    <scope>NUCLEOTIDE SEQUENCE</scope>
    <source>
        <strain evidence="2">20211129_DDA</strain>
        <tissue evidence="2">Liver</tissue>
    </source>
</reference>
<accession>A0AAV7NLD2</accession>
<dbReference type="Proteomes" id="UP001066276">
    <property type="component" value="Chromosome 8"/>
</dbReference>
<evidence type="ECO:0000313" key="3">
    <source>
        <dbReference type="Proteomes" id="UP001066276"/>
    </source>
</evidence>
<proteinExistence type="predicted"/>
<dbReference type="AlphaFoldDB" id="A0AAV7NLD2"/>
<name>A0AAV7NLD2_PLEWA</name>
<feature type="region of interest" description="Disordered" evidence="1">
    <location>
        <begin position="1"/>
        <end position="73"/>
    </location>
</feature>
<feature type="region of interest" description="Disordered" evidence="1">
    <location>
        <begin position="90"/>
        <end position="116"/>
    </location>
</feature>
<evidence type="ECO:0000313" key="2">
    <source>
        <dbReference type="EMBL" id="KAJ1116888.1"/>
    </source>
</evidence>
<sequence length="137" mass="14087">MRSTATGDEEDSAGGGSESEDRGLKNETPEDPEGTRSATEEGEDHTNEGALRSGSVPVLDATARSSKKLFSKAAGGTWCRQACRALSVQMSSPEDAERNVLPSSEGTAETRQRRGLTCGPVCGGFGPTSINGGPLAG</sequence>
<protein>
    <submittedName>
        <fullName evidence="2">Uncharacterized protein</fullName>
    </submittedName>
</protein>
<comment type="caution">
    <text evidence="2">The sequence shown here is derived from an EMBL/GenBank/DDBJ whole genome shotgun (WGS) entry which is preliminary data.</text>
</comment>
<keyword evidence="3" id="KW-1185">Reference proteome</keyword>
<evidence type="ECO:0000256" key="1">
    <source>
        <dbReference type="SAM" id="MobiDB-lite"/>
    </source>
</evidence>
<organism evidence="2 3">
    <name type="scientific">Pleurodeles waltl</name>
    <name type="common">Iberian ribbed newt</name>
    <dbReference type="NCBI Taxonomy" id="8319"/>
    <lineage>
        <taxon>Eukaryota</taxon>
        <taxon>Metazoa</taxon>
        <taxon>Chordata</taxon>
        <taxon>Craniata</taxon>
        <taxon>Vertebrata</taxon>
        <taxon>Euteleostomi</taxon>
        <taxon>Amphibia</taxon>
        <taxon>Batrachia</taxon>
        <taxon>Caudata</taxon>
        <taxon>Salamandroidea</taxon>
        <taxon>Salamandridae</taxon>
        <taxon>Pleurodelinae</taxon>
        <taxon>Pleurodeles</taxon>
    </lineage>
</organism>
<dbReference type="EMBL" id="JANPWB010000012">
    <property type="protein sequence ID" value="KAJ1116888.1"/>
    <property type="molecule type" value="Genomic_DNA"/>
</dbReference>
<feature type="compositionally biased region" description="Basic and acidic residues" evidence="1">
    <location>
        <begin position="19"/>
        <end position="28"/>
    </location>
</feature>